<gene>
    <name evidence="1" type="ORF">ACFFHW_07905</name>
</gene>
<dbReference type="RefSeq" id="WP_019953164.1">
    <property type="nucleotide sequence ID" value="NZ_JBHLVX010000029.1"/>
</dbReference>
<reference evidence="1 2" key="1">
    <citation type="submission" date="2024-09" db="EMBL/GenBank/DDBJ databases">
        <authorList>
            <person name="Sun Q."/>
            <person name="Mori K."/>
        </authorList>
    </citation>
    <scope>NUCLEOTIDE SEQUENCE [LARGE SCALE GENOMIC DNA]</scope>
    <source>
        <strain evidence="1 2">CCM 7415</strain>
    </source>
</reference>
<keyword evidence="2" id="KW-1185">Reference proteome</keyword>
<dbReference type="EMBL" id="JBHLVX010000029">
    <property type="protein sequence ID" value="MFC0267910.1"/>
    <property type="molecule type" value="Genomic_DNA"/>
</dbReference>
<evidence type="ECO:0000313" key="1">
    <source>
        <dbReference type="EMBL" id="MFC0267910.1"/>
    </source>
</evidence>
<protein>
    <submittedName>
        <fullName evidence="1">Uncharacterized protein</fullName>
    </submittedName>
</protein>
<dbReference type="Proteomes" id="UP001589814">
    <property type="component" value="Unassembled WGS sequence"/>
</dbReference>
<name>A0ABV6G2U5_9GAMM</name>
<organism evidence="1 2">
    <name type="scientific">Kushneria aurantia</name>
    <dbReference type="NCBI Taxonomy" id="504092"/>
    <lineage>
        <taxon>Bacteria</taxon>
        <taxon>Pseudomonadati</taxon>
        <taxon>Pseudomonadota</taxon>
        <taxon>Gammaproteobacteria</taxon>
        <taxon>Oceanospirillales</taxon>
        <taxon>Halomonadaceae</taxon>
        <taxon>Kushneria</taxon>
    </lineage>
</organism>
<evidence type="ECO:0000313" key="2">
    <source>
        <dbReference type="Proteomes" id="UP001589814"/>
    </source>
</evidence>
<proteinExistence type="predicted"/>
<sequence>MNQTANVPKGVLEKAASLRELDDQLTSVMAARQVQEFIQGDRLALLVQRAQVLCDESRDEERLLLAALLGRLGAVARNRSGECSGIVNLAT</sequence>
<accession>A0ABV6G2U5</accession>
<comment type="caution">
    <text evidence="1">The sequence shown here is derived from an EMBL/GenBank/DDBJ whole genome shotgun (WGS) entry which is preliminary data.</text>
</comment>